<evidence type="ECO:0000313" key="2">
    <source>
        <dbReference type="Proteomes" id="UP001396334"/>
    </source>
</evidence>
<proteinExistence type="predicted"/>
<evidence type="ECO:0000313" key="1">
    <source>
        <dbReference type="EMBL" id="KAK9041817.1"/>
    </source>
</evidence>
<keyword evidence="2" id="KW-1185">Reference proteome</keyword>
<organism evidence="1 2">
    <name type="scientific">Hibiscus sabdariffa</name>
    <name type="common">roselle</name>
    <dbReference type="NCBI Taxonomy" id="183260"/>
    <lineage>
        <taxon>Eukaryota</taxon>
        <taxon>Viridiplantae</taxon>
        <taxon>Streptophyta</taxon>
        <taxon>Embryophyta</taxon>
        <taxon>Tracheophyta</taxon>
        <taxon>Spermatophyta</taxon>
        <taxon>Magnoliopsida</taxon>
        <taxon>eudicotyledons</taxon>
        <taxon>Gunneridae</taxon>
        <taxon>Pentapetalae</taxon>
        <taxon>rosids</taxon>
        <taxon>malvids</taxon>
        <taxon>Malvales</taxon>
        <taxon>Malvaceae</taxon>
        <taxon>Malvoideae</taxon>
        <taxon>Hibiscus</taxon>
    </lineage>
</organism>
<gene>
    <name evidence="1" type="ORF">V6N11_016907</name>
</gene>
<accession>A0ABR2TWJ2</accession>
<sequence>MFFRIVSILESSMSERLSVFRDCFVLSIVDEKTHGALYCNSRNEDKDRLSFNCTYKLVPCPISPCSHSRREALELFDNGMEREKFDGNGLAERSLLMKNVSVLRRTRVSPYNLTYFTMKSQTHSHKEALELTFSITDGHGELCFRIWRMP</sequence>
<reference evidence="1 2" key="1">
    <citation type="journal article" date="2024" name="G3 (Bethesda)">
        <title>Genome assembly of Hibiscus sabdariffa L. provides insights into metabolisms of medicinal natural products.</title>
        <authorList>
            <person name="Kim T."/>
        </authorList>
    </citation>
    <scope>NUCLEOTIDE SEQUENCE [LARGE SCALE GENOMIC DNA]</scope>
    <source>
        <strain evidence="1">TK-2024</strain>
        <tissue evidence="1">Old leaves</tissue>
    </source>
</reference>
<dbReference type="EMBL" id="JBBPBN010000004">
    <property type="protein sequence ID" value="KAK9041817.1"/>
    <property type="molecule type" value="Genomic_DNA"/>
</dbReference>
<dbReference type="Proteomes" id="UP001396334">
    <property type="component" value="Unassembled WGS sequence"/>
</dbReference>
<protein>
    <submittedName>
        <fullName evidence="1">Uncharacterized protein</fullName>
    </submittedName>
</protein>
<name>A0ABR2TWJ2_9ROSI</name>
<comment type="caution">
    <text evidence="1">The sequence shown here is derived from an EMBL/GenBank/DDBJ whole genome shotgun (WGS) entry which is preliminary data.</text>
</comment>